<dbReference type="CDD" id="cd00158">
    <property type="entry name" value="RHOD"/>
    <property type="match status" value="1"/>
</dbReference>
<keyword evidence="2" id="KW-0808">Transferase</keyword>
<name>A0A5E6M626_9BACT</name>
<dbReference type="GO" id="GO:0004792">
    <property type="term" value="F:thiosulfate-cyanide sulfurtransferase activity"/>
    <property type="evidence" value="ECO:0007669"/>
    <property type="project" value="UniProtKB-EC"/>
</dbReference>
<dbReference type="SMART" id="SM00450">
    <property type="entry name" value="RHOD"/>
    <property type="match status" value="1"/>
</dbReference>
<dbReference type="Pfam" id="PF16798">
    <property type="entry name" value="DUF5069"/>
    <property type="match status" value="1"/>
</dbReference>
<feature type="domain" description="Rhodanese" evidence="1">
    <location>
        <begin position="31"/>
        <end position="121"/>
    </location>
</feature>
<evidence type="ECO:0000313" key="2">
    <source>
        <dbReference type="EMBL" id="VVM04790.1"/>
    </source>
</evidence>
<sequence>MTTAPRYRLLLDSLRQRVQEISPAQAFHWMREQKGVCIDLRHARQWVAGHLPGAIHVEFGQLPGEIESKIPAGEAPLLCYSRFGERSLIAADLLRQMGSAAAYSLAGGWEAWQQAGLSIEVGAFPSSPLPDERLAGIAQLPHLIDSIRRLSAGLVPSVTPFVRKEDRSVMEFLCIDPQAMEQIVLSADSDADILARLKRELGPSWPSDHAIREFNARVLHRRKTPETTDDS</sequence>
<accession>A0A5E6M626</accession>
<protein>
    <submittedName>
        <fullName evidence="2">Thiosulfate sulfurtransferase GlpE</fullName>
        <ecNumber evidence="2">2.8.1.1</ecNumber>
    </submittedName>
</protein>
<evidence type="ECO:0000313" key="3">
    <source>
        <dbReference type="Proteomes" id="UP000334923"/>
    </source>
</evidence>
<dbReference type="PANTHER" id="PTHR43031">
    <property type="entry name" value="FAD-DEPENDENT OXIDOREDUCTASE"/>
    <property type="match status" value="1"/>
</dbReference>
<dbReference type="Gene3D" id="3.40.250.10">
    <property type="entry name" value="Rhodanese-like domain"/>
    <property type="match status" value="1"/>
</dbReference>
<proteinExistence type="predicted"/>
<dbReference type="Pfam" id="PF00581">
    <property type="entry name" value="Rhodanese"/>
    <property type="match status" value="1"/>
</dbReference>
<dbReference type="SUPFAM" id="SSF52821">
    <property type="entry name" value="Rhodanese/Cell cycle control phosphatase"/>
    <property type="match status" value="1"/>
</dbReference>
<evidence type="ECO:0000259" key="1">
    <source>
        <dbReference type="PROSITE" id="PS50206"/>
    </source>
</evidence>
<dbReference type="InterPro" id="IPR001763">
    <property type="entry name" value="Rhodanese-like_dom"/>
</dbReference>
<dbReference type="EMBL" id="CABFVA020000012">
    <property type="protein sequence ID" value="VVM04790.1"/>
    <property type="molecule type" value="Genomic_DNA"/>
</dbReference>
<dbReference type="RefSeq" id="WP_142659174.1">
    <property type="nucleotide sequence ID" value="NZ_CABFVA020000012.1"/>
</dbReference>
<keyword evidence="3" id="KW-1185">Reference proteome</keyword>
<dbReference type="InterPro" id="IPR050229">
    <property type="entry name" value="GlpE_sulfurtransferase"/>
</dbReference>
<gene>
    <name evidence="2" type="primary">glpE</name>
    <name evidence="2" type="ORF">MAMT_00302</name>
</gene>
<dbReference type="OrthoDB" id="9800872at2"/>
<reference evidence="2 3" key="1">
    <citation type="submission" date="2019-09" db="EMBL/GenBank/DDBJ databases">
        <authorList>
            <person name="Cremers G."/>
        </authorList>
    </citation>
    <scope>NUCLEOTIDE SEQUENCE [LARGE SCALE GENOMIC DNA]</scope>
    <source>
        <strain evidence="2">4A</strain>
    </source>
</reference>
<dbReference type="Proteomes" id="UP000334923">
    <property type="component" value="Unassembled WGS sequence"/>
</dbReference>
<dbReference type="InterPro" id="IPR036873">
    <property type="entry name" value="Rhodanese-like_dom_sf"/>
</dbReference>
<dbReference type="EC" id="2.8.1.1" evidence="2"/>
<dbReference type="PANTHER" id="PTHR43031:SF16">
    <property type="entry name" value="OXIDOREDUCTASE"/>
    <property type="match status" value="1"/>
</dbReference>
<dbReference type="AlphaFoldDB" id="A0A5E6M626"/>
<dbReference type="PROSITE" id="PS50206">
    <property type="entry name" value="RHODANESE_3"/>
    <property type="match status" value="1"/>
</dbReference>
<dbReference type="InterPro" id="IPR031849">
    <property type="entry name" value="DUF5069"/>
</dbReference>
<organism evidence="2 3">
    <name type="scientific">Methylacidimicrobium tartarophylax</name>
    <dbReference type="NCBI Taxonomy" id="1041768"/>
    <lineage>
        <taxon>Bacteria</taxon>
        <taxon>Pseudomonadati</taxon>
        <taxon>Verrucomicrobiota</taxon>
        <taxon>Methylacidimicrobium</taxon>
    </lineage>
</organism>